<dbReference type="InterPro" id="IPR052892">
    <property type="entry name" value="NA-targeting_endonuclease"/>
</dbReference>
<dbReference type="PANTHER" id="PTHR33877">
    <property type="entry name" value="SLL1193 PROTEIN"/>
    <property type="match status" value="1"/>
</dbReference>
<feature type="region of interest" description="Disordered" evidence="1">
    <location>
        <begin position="1"/>
        <end position="31"/>
    </location>
</feature>
<keyword evidence="3" id="KW-0378">Hydrolase</keyword>
<evidence type="ECO:0000313" key="4">
    <source>
        <dbReference type="Proteomes" id="UP000288246"/>
    </source>
</evidence>
<dbReference type="OrthoDB" id="9802901at2"/>
<comment type="caution">
    <text evidence="3">The sequence shown here is derived from an EMBL/GenBank/DDBJ whole genome shotgun (WGS) entry which is preliminary data.</text>
</comment>
<dbReference type="InterPro" id="IPR029471">
    <property type="entry name" value="HNH_5"/>
</dbReference>
<dbReference type="Pfam" id="PF14279">
    <property type="entry name" value="HNH_5"/>
    <property type="match status" value="1"/>
</dbReference>
<dbReference type="InterPro" id="IPR003615">
    <property type="entry name" value="HNH_nuc"/>
</dbReference>
<dbReference type="GO" id="GO:0004519">
    <property type="term" value="F:endonuclease activity"/>
    <property type="evidence" value="ECO:0007669"/>
    <property type="project" value="UniProtKB-KW"/>
</dbReference>
<proteinExistence type="predicted"/>
<reference evidence="3 4" key="1">
    <citation type="submission" date="2018-11" db="EMBL/GenBank/DDBJ databases">
        <title>Draft genome sequence of Cellulomonas takizawaensis strain TKZ-21.</title>
        <authorList>
            <person name="Yamamura H."/>
            <person name="Hayashi T."/>
            <person name="Hamada M."/>
            <person name="Serisawa Y."/>
            <person name="Matsuyama K."/>
            <person name="Nakagawa Y."/>
            <person name="Otoguro M."/>
            <person name="Yanagida F."/>
            <person name="Hayakawa M."/>
        </authorList>
    </citation>
    <scope>NUCLEOTIDE SEQUENCE [LARGE SCALE GENOMIC DNA]</scope>
    <source>
        <strain evidence="3 4">TKZ-21</strain>
    </source>
</reference>
<evidence type="ECO:0000256" key="1">
    <source>
        <dbReference type="SAM" id="MobiDB-lite"/>
    </source>
</evidence>
<dbReference type="SMART" id="SM00507">
    <property type="entry name" value="HNHc"/>
    <property type="match status" value="1"/>
</dbReference>
<accession>A0A401V5B7</accession>
<feature type="domain" description="HNH nuclease" evidence="2">
    <location>
        <begin position="108"/>
        <end position="157"/>
    </location>
</feature>
<organism evidence="3 4">
    <name type="scientific">Cellulomonas algicola</name>
    <dbReference type="NCBI Taxonomy" id="2071633"/>
    <lineage>
        <taxon>Bacteria</taxon>
        <taxon>Bacillati</taxon>
        <taxon>Actinomycetota</taxon>
        <taxon>Actinomycetes</taxon>
        <taxon>Micrococcales</taxon>
        <taxon>Cellulomonadaceae</taxon>
        <taxon>Cellulomonas</taxon>
    </lineage>
</organism>
<keyword evidence="3" id="KW-0255">Endonuclease</keyword>
<evidence type="ECO:0000259" key="2">
    <source>
        <dbReference type="SMART" id="SM00507"/>
    </source>
</evidence>
<evidence type="ECO:0000313" key="3">
    <source>
        <dbReference type="EMBL" id="GCD22119.1"/>
    </source>
</evidence>
<dbReference type="CDD" id="cd00085">
    <property type="entry name" value="HNHc"/>
    <property type="match status" value="1"/>
</dbReference>
<dbReference type="RefSeq" id="WP_124344687.1">
    <property type="nucleotide sequence ID" value="NZ_BHYL01000468.1"/>
</dbReference>
<keyword evidence="3" id="KW-0540">Nuclease</keyword>
<dbReference type="Gene3D" id="1.10.30.50">
    <property type="match status" value="1"/>
</dbReference>
<keyword evidence="4" id="KW-1185">Reference proteome</keyword>
<sequence>MLTETTALAPEGGGTVGASARAVTAPPGSRAIPSALSSGARSLLLNASMEPLCIVSLRRAVLLVMSGKATVLETDGRVLHSEHAAVPLPVVLCLTRYVHVPVRKPVPPTRRTVLQRDSHRCAYCGGGADTVDHVHPRSRGGRHEWSNVVAACVRCNHRKADRLLHEIGWELTFTPRAPRWSVTFGSSAVRAEPLWAAYVRT</sequence>
<protein>
    <submittedName>
        <fullName evidence="3">HNH endonuclease</fullName>
    </submittedName>
</protein>
<dbReference type="PANTHER" id="PTHR33877:SF2">
    <property type="entry name" value="OS07G0170200 PROTEIN"/>
    <property type="match status" value="1"/>
</dbReference>
<dbReference type="AlphaFoldDB" id="A0A401V5B7"/>
<dbReference type="EMBL" id="BHYL01000468">
    <property type="protein sequence ID" value="GCD22119.1"/>
    <property type="molecule type" value="Genomic_DNA"/>
</dbReference>
<name>A0A401V5B7_9CELL</name>
<dbReference type="Proteomes" id="UP000288246">
    <property type="component" value="Unassembled WGS sequence"/>
</dbReference>
<gene>
    <name evidence="3" type="ORF">CTKZ_36810</name>
</gene>